<comment type="caution">
    <text evidence="2">The sequence shown here is derived from an EMBL/GenBank/DDBJ whole genome shotgun (WGS) entry which is preliminary data.</text>
</comment>
<gene>
    <name evidence="2" type="ORF">UY02_C0019G0008</name>
</gene>
<dbReference type="Proteomes" id="UP000034682">
    <property type="component" value="Unassembled WGS sequence"/>
</dbReference>
<dbReference type="EMBL" id="LCOK01000019">
    <property type="protein sequence ID" value="KKU76496.1"/>
    <property type="molecule type" value="Genomic_DNA"/>
</dbReference>
<keyword evidence="1" id="KW-0812">Transmembrane</keyword>
<feature type="transmembrane region" description="Helical" evidence="1">
    <location>
        <begin position="20"/>
        <end position="39"/>
    </location>
</feature>
<accession>A0A0G1T3W9</accession>
<keyword evidence="1" id="KW-1133">Transmembrane helix</keyword>
<protein>
    <submittedName>
        <fullName evidence="2">Uncharacterized protein</fullName>
    </submittedName>
</protein>
<name>A0A0G1T3W9_9BACT</name>
<proteinExistence type="predicted"/>
<evidence type="ECO:0000313" key="2">
    <source>
        <dbReference type="EMBL" id="KKU76496.1"/>
    </source>
</evidence>
<keyword evidence="1" id="KW-0472">Membrane</keyword>
<reference evidence="2 3" key="1">
    <citation type="journal article" date="2015" name="Nature">
        <title>rRNA introns, odd ribosomes, and small enigmatic genomes across a large radiation of phyla.</title>
        <authorList>
            <person name="Brown C.T."/>
            <person name="Hug L.A."/>
            <person name="Thomas B.C."/>
            <person name="Sharon I."/>
            <person name="Castelle C.J."/>
            <person name="Singh A."/>
            <person name="Wilkins M.J."/>
            <person name="Williams K.H."/>
            <person name="Banfield J.F."/>
        </authorList>
    </citation>
    <scope>NUCLEOTIDE SEQUENCE [LARGE SCALE GENOMIC DNA]</scope>
</reference>
<evidence type="ECO:0000313" key="3">
    <source>
        <dbReference type="Proteomes" id="UP000034682"/>
    </source>
</evidence>
<sequence>MFKDFINKVRASDEKTKKLWVFIFSGFTMAIIAGLWAFYLDVSVARVNPMGETQVAAMPDGRQVTDGSGFFATLSSSFGNFWEQVKKIGAPLAKKNTIVIENDQKNFLPKDLEPLPITKLP</sequence>
<evidence type="ECO:0000256" key="1">
    <source>
        <dbReference type="SAM" id="Phobius"/>
    </source>
</evidence>
<dbReference type="AlphaFoldDB" id="A0A0G1T3W9"/>
<organism evidence="2 3">
    <name type="scientific">Candidatus Giovannonibacteria bacterium GW2011_GWB1_47_6b</name>
    <dbReference type="NCBI Taxonomy" id="1618655"/>
    <lineage>
        <taxon>Bacteria</taxon>
        <taxon>Candidatus Giovannoniibacteriota</taxon>
    </lineage>
</organism>